<feature type="domain" description="NfeD-like C-terminal" evidence="6">
    <location>
        <begin position="114"/>
        <end position="168"/>
    </location>
</feature>
<gene>
    <name evidence="8" type="ORF">ACFQO8_04860</name>
</gene>
<comment type="subcellular location">
    <subcellularLocation>
        <location evidence="1">Membrane</location>
        <topology evidence="1">Multi-pass membrane protein</topology>
    </subcellularLocation>
</comment>
<evidence type="ECO:0000259" key="6">
    <source>
        <dbReference type="Pfam" id="PF01957"/>
    </source>
</evidence>
<feature type="domain" description="NfeD integral membrane" evidence="7">
    <location>
        <begin position="18"/>
        <end position="78"/>
    </location>
</feature>
<evidence type="ECO:0000256" key="2">
    <source>
        <dbReference type="ARBA" id="ARBA00022692"/>
    </source>
</evidence>
<dbReference type="Pfam" id="PF24961">
    <property type="entry name" value="NfeD_membrane"/>
    <property type="match status" value="1"/>
</dbReference>
<proteinExistence type="predicted"/>
<feature type="transmembrane region" description="Helical" evidence="5">
    <location>
        <begin position="62"/>
        <end position="81"/>
    </location>
</feature>
<dbReference type="Gene3D" id="2.40.50.140">
    <property type="entry name" value="Nucleic acid-binding proteins"/>
    <property type="match status" value="1"/>
</dbReference>
<evidence type="ECO:0000256" key="3">
    <source>
        <dbReference type="ARBA" id="ARBA00022989"/>
    </source>
</evidence>
<protein>
    <submittedName>
        <fullName evidence="8">NfeD family protein</fullName>
    </submittedName>
</protein>
<dbReference type="InterPro" id="IPR052165">
    <property type="entry name" value="Membrane_assoc_protease"/>
</dbReference>
<keyword evidence="2 5" id="KW-0812">Transmembrane</keyword>
<evidence type="ECO:0000256" key="5">
    <source>
        <dbReference type="SAM" id="Phobius"/>
    </source>
</evidence>
<evidence type="ECO:0000259" key="7">
    <source>
        <dbReference type="Pfam" id="PF24961"/>
    </source>
</evidence>
<dbReference type="InterPro" id="IPR002810">
    <property type="entry name" value="NfeD-like_C"/>
</dbReference>
<dbReference type="InterPro" id="IPR056739">
    <property type="entry name" value="NfeD_membrane"/>
</dbReference>
<accession>A0ABW2PM87</accession>
<evidence type="ECO:0000256" key="4">
    <source>
        <dbReference type="ARBA" id="ARBA00023136"/>
    </source>
</evidence>
<keyword evidence="9" id="KW-1185">Reference proteome</keyword>
<evidence type="ECO:0000313" key="8">
    <source>
        <dbReference type="EMBL" id="MFC7389466.1"/>
    </source>
</evidence>
<dbReference type="PANTHER" id="PTHR33507:SF3">
    <property type="entry name" value="INNER MEMBRANE PROTEIN YBBJ"/>
    <property type="match status" value="1"/>
</dbReference>
<sequence length="179" mass="19122">MNLEGGSKTMTFGLGVILTVFFVGVVLLGIEVFVAGFGLFGLLGIGAVVASLIMAGATIGQLWLSIGLAAAVLTGLGFWAYRRLSTNRPLIYKGLILTDSTSTEKGYLSHDDRKQLLGKVGVTLTPLRPAGTAEIDGERIDVVTEGGYLDQQTKIQVYKVDSGRIVVRTFIEPKEDVTE</sequence>
<organism evidence="8 9">
    <name type="scientific">Exiguobacterium aestuarii</name>
    <dbReference type="NCBI Taxonomy" id="273527"/>
    <lineage>
        <taxon>Bacteria</taxon>
        <taxon>Bacillati</taxon>
        <taxon>Bacillota</taxon>
        <taxon>Bacilli</taxon>
        <taxon>Bacillales</taxon>
        <taxon>Bacillales Family XII. Incertae Sedis</taxon>
        <taxon>Exiguobacterium</taxon>
    </lineage>
</organism>
<dbReference type="InterPro" id="IPR012340">
    <property type="entry name" value="NA-bd_OB-fold"/>
</dbReference>
<dbReference type="Pfam" id="PF01957">
    <property type="entry name" value="NfeD"/>
    <property type="match status" value="1"/>
</dbReference>
<name>A0ABW2PM87_9BACL</name>
<feature type="transmembrane region" description="Helical" evidence="5">
    <location>
        <begin position="12"/>
        <end position="30"/>
    </location>
</feature>
<comment type="caution">
    <text evidence="8">The sequence shown here is derived from an EMBL/GenBank/DDBJ whole genome shotgun (WGS) entry which is preliminary data.</text>
</comment>
<evidence type="ECO:0000313" key="9">
    <source>
        <dbReference type="Proteomes" id="UP001596439"/>
    </source>
</evidence>
<dbReference type="EMBL" id="JBHTCE010000001">
    <property type="protein sequence ID" value="MFC7389466.1"/>
    <property type="molecule type" value="Genomic_DNA"/>
</dbReference>
<keyword evidence="3 5" id="KW-1133">Transmembrane helix</keyword>
<dbReference type="Proteomes" id="UP001596439">
    <property type="component" value="Unassembled WGS sequence"/>
</dbReference>
<dbReference type="PANTHER" id="PTHR33507">
    <property type="entry name" value="INNER MEMBRANE PROTEIN YBBJ"/>
    <property type="match status" value="1"/>
</dbReference>
<keyword evidence="4 5" id="KW-0472">Membrane</keyword>
<evidence type="ECO:0000256" key="1">
    <source>
        <dbReference type="ARBA" id="ARBA00004141"/>
    </source>
</evidence>
<feature type="transmembrane region" description="Helical" evidence="5">
    <location>
        <begin position="37"/>
        <end position="56"/>
    </location>
</feature>
<reference evidence="9" key="1">
    <citation type="journal article" date="2019" name="Int. J. Syst. Evol. Microbiol.">
        <title>The Global Catalogue of Microorganisms (GCM) 10K type strain sequencing project: providing services to taxonomists for standard genome sequencing and annotation.</title>
        <authorList>
            <consortium name="The Broad Institute Genomics Platform"/>
            <consortium name="The Broad Institute Genome Sequencing Center for Infectious Disease"/>
            <person name="Wu L."/>
            <person name="Ma J."/>
        </authorList>
    </citation>
    <scope>NUCLEOTIDE SEQUENCE [LARGE SCALE GENOMIC DNA]</scope>
    <source>
        <strain evidence="9">CCUG 55590</strain>
    </source>
</reference>
<dbReference type="RefSeq" id="WP_224861488.1">
    <property type="nucleotide sequence ID" value="NZ_JAIVAC010000001.1"/>
</dbReference>